<dbReference type="Pfam" id="PF02170">
    <property type="entry name" value="PAZ"/>
    <property type="match status" value="1"/>
</dbReference>
<evidence type="ECO:0000256" key="5">
    <source>
        <dbReference type="ARBA" id="ARBA00023158"/>
    </source>
</evidence>
<feature type="domain" description="PAZ" evidence="8">
    <location>
        <begin position="288"/>
        <end position="398"/>
    </location>
</feature>
<evidence type="ECO:0000259" key="8">
    <source>
        <dbReference type="PROSITE" id="PS50821"/>
    </source>
</evidence>
<keyword evidence="4" id="KW-0694">RNA-binding</keyword>
<comment type="subcellular location">
    <subcellularLocation>
        <location evidence="1">Cytoplasm</location>
    </subcellularLocation>
</comment>
<protein>
    <recommendedName>
        <fullName evidence="8">PAZ domain-containing protein</fullName>
    </recommendedName>
</protein>
<dbReference type="PANTHER" id="PTHR22891">
    <property type="entry name" value="EUKARYOTIC TRANSLATION INITIATION FACTOR 2C"/>
    <property type="match status" value="1"/>
</dbReference>
<evidence type="ECO:0000256" key="7">
    <source>
        <dbReference type="SAM" id="MobiDB-lite"/>
    </source>
</evidence>
<dbReference type="GO" id="GO:0034587">
    <property type="term" value="P:piRNA processing"/>
    <property type="evidence" value="ECO:0007669"/>
    <property type="project" value="UniProtKB-ARBA"/>
</dbReference>
<reference evidence="9" key="1">
    <citation type="journal article" date="2021" name="Mol. Ecol. Resour.">
        <title>Apolygus lucorum genome provides insights into omnivorousness and mesophyll feeding.</title>
        <authorList>
            <person name="Liu Y."/>
            <person name="Liu H."/>
            <person name="Wang H."/>
            <person name="Huang T."/>
            <person name="Liu B."/>
            <person name="Yang B."/>
            <person name="Yin L."/>
            <person name="Li B."/>
            <person name="Zhang Y."/>
            <person name="Zhang S."/>
            <person name="Jiang F."/>
            <person name="Zhang X."/>
            <person name="Ren Y."/>
            <person name="Wang B."/>
            <person name="Wang S."/>
            <person name="Lu Y."/>
            <person name="Wu K."/>
            <person name="Fan W."/>
            <person name="Wang G."/>
        </authorList>
    </citation>
    <scope>NUCLEOTIDE SEQUENCE</scope>
    <source>
        <strain evidence="9">12Hb</strain>
    </source>
</reference>
<dbReference type="GO" id="GO:0005737">
    <property type="term" value="C:cytoplasm"/>
    <property type="evidence" value="ECO:0007669"/>
    <property type="project" value="UniProtKB-SubCell"/>
</dbReference>
<sequence>MSDQPRSARRAAPRARGKPISQQQSETLSAARPGPPAPVQTQQAPTPRGRATIVASTPRPFPPADDVAKSLQAASLSESGSEEAARGTAERTRGSCRQRPVVELVTRPATVSCKQGKTGQSIMVQANYFSFKSYTDITLYQYRVDFQPDEERTIVRKAFLKPHKDELGPYLFDGTVLYTVTQILPDPKEFVTKRTTNDETVRIIIKKTTDCVMGDHHYLQVLNIIVRKAISALNLQLVGRDYYDPLGKVVLKDHNMEVWPGYVTSIRQHESEILMNVDVSSKVMRNDTALGLLQEAKDRSSGSWKEVFENAMIGATVITRYNNATYRVDDVDFESNPLSTFDMKGKKVSFKEYYREKYNLNIRFEDQPLLVSKPKAKDIRGGRDKNIILVPELCCMTGITDSMR</sequence>
<evidence type="ECO:0000313" key="9">
    <source>
        <dbReference type="EMBL" id="KAF6212110.1"/>
    </source>
</evidence>
<evidence type="ECO:0000256" key="3">
    <source>
        <dbReference type="ARBA" id="ARBA00022490"/>
    </source>
</evidence>
<dbReference type="GO" id="GO:0003723">
    <property type="term" value="F:RNA binding"/>
    <property type="evidence" value="ECO:0007669"/>
    <property type="project" value="UniProtKB-KW"/>
</dbReference>
<evidence type="ECO:0000256" key="6">
    <source>
        <dbReference type="ARBA" id="ARBA00038291"/>
    </source>
</evidence>
<feature type="compositionally biased region" description="Basic residues" evidence="7">
    <location>
        <begin position="7"/>
        <end position="17"/>
    </location>
</feature>
<dbReference type="SMART" id="SM00949">
    <property type="entry name" value="PAZ"/>
    <property type="match status" value="1"/>
</dbReference>
<dbReference type="CDD" id="cd02845">
    <property type="entry name" value="PAZ_piwi_like"/>
    <property type="match status" value="1"/>
</dbReference>
<dbReference type="Pfam" id="PF08699">
    <property type="entry name" value="ArgoL1"/>
    <property type="match status" value="1"/>
</dbReference>
<comment type="similarity">
    <text evidence="6">Belongs to the argonaute family. Piwi subfamily.</text>
</comment>
<proteinExistence type="inferred from homology"/>
<dbReference type="InterPro" id="IPR014811">
    <property type="entry name" value="ArgoL1"/>
</dbReference>
<dbReference type="FunFam" id="2.170.260.10:FF:000003">
    <property type="entry name" value="Piwi-like RNA-mediated gene silencing 2"/>
    <property type="match status" value="1"/>
</dbReference>
<name>A0A8S9XSW7_APOLU</name>
<gene>
    <name evidence="9" type="ORF">GE061_012630</name>
</gene>
<keyword evidence="2" id="KW-0217">Developmental protein</keyword>
<dbReference type="OrthoDB" id="8195769at2759"/>
<accession>A0A8S9XSW7</accession>
<dbReference type="InterPro" id="IPR003100">
    <property type="entry name" value="PAZ_dom"/>
</dbReference>
<dbReference type="PROSITE" id="PS50821">
    <property type="entry name" value="PAZ"/>
    <property type="match status" value="1"/>
</dbReference>
<dbReference type="Gene3D" id="2.170.260.10">
    <property type="entry name" value="paz domain"/>
    <property type="match status" value="1"/>
</dbReference>
<evidence type="ECO:0000256" key="2">
    <source>
        <dbReference type="ARBA" id="ARBA00022473"/>
    </source>
</evidence>
<keyword evidence="10" id="KW-1185">Reference proteome</keyword>
<organism evidence="9 10">
    <name type="scientific">Apolygus lucorum</name>
    <name type="common">Small green plant bug</name>
    <name type="synonym">Lygocoris lucorum</name>
    <dbReference type="NCBI Taxonomy" id="248454"/>
    <lineage>
        <taxon>Eukaryota</taxon>
        <taxon>Metazoa</taxon>
        <taxon>Ecdysozoa</taxon>
        <taxon>Arthropoda</taxon>
        <taxon>Hexapoda</taxon>
        <taxon>Insecta</taxon>
        <taxon>Pterygota</taxon>
        <taxon>Neoptera</taxon>
        <taxon>Paraneoptera</taxon>
        <taxon>Hemiptera</taxon>
        <taxon>Heteroptera</taxon>
        <taxon>Panheteroptera</taxon>
        <taxon>Cimicomorpha</taxon>
        <taxon>Miridae</taxon>
        <taxon>Mirini</taxon>
        <taxon>Apolygus</taxon>
    </lineage>
</organism>
<dbReference type="SUPFAM" id="SSF101690">
    <property type="entry name" value="PAZ domain"/>
    <property type="match status" value="1"/>
</dbReference>
<dbReference type="EMBL" id="WIXP02000004">
    <property type="protein sequence ID" value="KAF6212110.1"/>
    <property type="molecule type" value="Genomic_DNA"/>
</dbReference>
<keyword evidence="3" id="KW-0963">Cytoplasm</keyword>
<evidence type="ECO:0000256" key="4">
    <source>
        <dbReference type="ARBA" id="ARBA00022884"/>
    </source>
</evidence>
<dbReference type="InterPro" id="IPR036085">
    <property type="entry name" value="PAZ_dom_sf"/>
</dbReference>
<feature type="compositionally biased region" description="Basic and acidic residues" evidence="7">
    <location>
        <begin position="83"/>
        <end position="93"/>
    </location>
</feature>
<dbReference type="Proteomes" id="UP000466442">
    <property type="component" value="Unassembled WGS sequence"/>
</dbReference>
<feature type="region of interest" description="Disordered" evidence="7">
    <location>
        <begin position="1"/>
        <end position="95"/>
    </location>
</feature>
<dbReference type="AlphaFoldDB" id="A0A8S9XSW7"/>
<comment type="caution">
    <text evidence="9">The sequence shown here is derived from an EMBL/GenBank/DDBJ whole genome shotgun (WGS) entry which is preliminary data.</text>
</comment>
<keyword evidence="5" id="KW-0943">RNA-mediated gene silencing</keyword>
<evidence type="ECO:0000256" key="1">
    <source>
        <dbReference type="ARBA" id="ARBA00004496"/>
    </source>
</evidence>
<evidence type="ECO:0000313" key="10">
    <source>
        <dbReference type="Proteomes" id="UP000466442"/>
    </source>
</evidence>
<dbReference type="Pfam" id="PF23278">
    <property type="entry name" value="Piwi_N"/>
    <property type="match status" value="1"/>
</dbReference>